<dbReference type="Pfam" id="PF14299">
    <property type="entry name" value="PP2"/>
    <property type="match status" value="1"/>
</dbReference>
<organism evidence="1 2">
    <name type="scientific">Abrus precatorius</name>
    <name type="common">Indian licorice</name>
    <name type="synonym">Glycine abrus</name>
    <dbReference type="NCBI Taxonomy" id="3816"/>
    <lineage>
        <taxon>Eukaryota</taxon>
        <taxon>Viridiplantae</taxon>
        <taxon>Streptophyta</taxon>
        <taxon>Embryophyta</taxon>
        <taxon>Tracheophyta</taxon>
        <taxon>Spermatophyta</taxon>
        <taxon>Magnoliopsida</taxon>
        <taxon>eudicotyledons</taxon>
        <taxon>Gunneridae</taxon>
        <taxon>Pentapetalae</taxon>
        <taxon>rosids</taxon>
        <taxon>fabids</taxon>
        <taxon>Fabales</taxon>
        <taxon>Fabaceae</taxon>
        <taxon>Papilionoideae</taxon>
        <taxon>50 kb inversion clade</taxon>
        <taxon>NPAAA clade</taxon>
        <taxon>indigoferoid/millettioid clade</taxon>
        <taxon>Abreae</taxon>
        <taxon>Abrus</taxon>
    </lineage>
</organism>
<accession>A0A8B8MIS2</accession>
<dbReference type="PANTHER" id="PTHR32278">
    <property type="entry name" value="F-BOX DOMAIN-CONTAINING PROTEIN"/>
    <property type="match status" value="1"/>
</dbReference>
<protein>
    <submittedName>
        <fullName evidence="2">F-box protein At2g02240-like</fullName>
    </submittedName>
</protein>
<dbReference type="InterPro" id="IPR036047">
    <property type="entry name" value="F-box-like_dom_sf"/>
</dbReference>
<dbReference type="RefSeq" id="XP_027367134.1">
    <property type="nucleotide sequence ID" value="XM_027511333.1"/>
</dbReference>
<dbReference type="KEGG" id="aprc:113873281"/>
<proteinExistence type="predicted"/>
<evidence type="ECO:0000313" key="1">
    <source>
        <dbReference type="Proteomes" id="UP000694853"/>
    </source>
</evidence>
<sequence>MDVCRLSLVSKTFYSAAESNTVWERFLPSNPDFTSNISSSSSSSSKKALFFALCDRPIITHQGRKSLQLDKRSGKKCYMLSARELHIVWGGTPQYWKWTNLAESRFQEVARLIAVCWLKLGGTMSTSALSPNTRYAVYLVFKMIDAEGFHNHPVTLSLGILGGHSYSKNVCLDPNLDDYELDERFRGLERPRVRRDGWFEIEMGEFFNSGIEHDELHFSIRETTSNMWKHGFFLEGIEFRPKYVGTVN</sequence>
<dbReference type="Proteomes" id="UP000694853">
    <property type="component" value="Unplaced"/>
</dbReference>
<dbReference type="GeneID" id="113873281"/>
<name>A0A8B8MIS2_ABRPR</name>
<evidence type="ECO:0000313" key="2">
    <source>
        <dbReference type="RefSeq" id="XP_027367134.1"/>
    </source>
</evidence>
<reference evidence="1" key="1">
    <citation type="journal article" date="2019" name="Toxins">
        <title>Detection of Abrin-Like and Prepropulchellin-Like Toxin Genes and Transcripts Using Whole Genome Sequencing and Full-Length Transcript Sequencing of Abrus precatorius.</title>
        <authorList>
            <person name="Hovde B.T."/>
            <person name="Daligault H.E."/>
            <person name="Hanschen E.R."/>
            <person name="Kunde Y.A."/>
            <person name="Johnson M.B."/>
            <person name="Starkenburg S.R."/>
            <person name="Johnson S.L."/>
        </authorList>
    </citation>
    <scope>NUCLEOTIDE SEQUENCE [LARGE SCALE GENOMIC DNA]</scope>
</reference>
<dbReference type="InterPro" id="IPR025886">
    <property type="entry name" value="PP2-like"/>
</dbReference>
<reference evidence="2" key="2">
    <citation type="submission" date="2025-08" db="UniProtKB">
        <authorList>
            <consortium name="RefSeq"/>
        </authorList>
    </citation>
    <scope>IDENTIFICATION</scope>
    <source>
        <tissue evidence="2">Young leaves</tissue>
    </source>
</reference>
<dbReference type="AlphaFoldDB" id="A0A8B8MIS2"/>
<dbReference type="OrthoDB" id="1918565at2759"/>
<keyword evidence="1" id="KW-1185">Reference proteome</keyword>
<dbReference type="CDD" id="cd22162">
    <property type="entry name" value="F-box_AtSKIP3-like"/>
    <property type="match status" value="1"/>
</dbReference>
<dbReference type="PANTHER" id="PTHR32278:SF143">
    <property type="entry name" value="F-BOX PROTEIN PP2-B1"/>
    <property type="match status" value="1"/>
</dbReference>
<gene>
    <name evidence="2" type="primary">LOC113873281</name>
</gene>
<dbReference type="SUPFAM" id="SSF81383">
    <property type="entry name" value="F-box domain"/>
    <property type="match status" value="1"/>
</dbReference>